<dbReference type="Pfam" id="PF01810">
    <property type="entry name" value="LysE"/>
    <property type="match status" value="1"/>
</dbReference>
<accession>A0A378TTA6</accession>
<evidence type="ECO:0000313" key="8">
    <source>
        <dbReference type="Proteomes" id="UP000254437"/>
    </source>
</evidence>
<evidence type="ECO:0000256" key="5">
    <source>
        <dbReference type="ARBA" id="ARBA00023136"/>
    </source>
</evidence>
<keyword evidence="3 6" id="KW-0812">Transmembrane</keyword>
<sequence>MVRQAHHERLSRKVYSINNTSFFVQFVSPTYDKPFLTFFVLAVILQLVSFLYLLLLVFSGKKLADVFSSRPIVMTLAMFGVGCLFIGFGVNLWLAKL</sequence>
<comment type="subcellular location">
    <subcellularLocation>
        <location evidence="1">Cell membrane</location>
        <topology evidence="1">Multi-pass membrane protein</topology>
    </subcellularLocation>
</comment>
<dbReference type="EMBL" id="UGQU01000003">
    <property type="protein sequence ID" value="STZ63986.1"/>
    <property type="molecule type" value="Genomic_DNA"/>
</dbReference>
<keyword evidence="2" id="KW-1003">Cell membrane</keyword>
<dbReference type="InterPro" id="IPR001123">
    <property type="entry name" value="LeuE-type"/>
</dbReference>
<protein>
    <submittedName>
        <fullName evidence="7">Leucine efflux protein</fullName>
    </submittedName>
</protein>
<evidence type="ECO:0000256" key="2">
    <source>
        <dbReference type="ARBA" id="ARBA00022475"/>
    </source>
</evidence>
<dbReference type="AlphaFoldDB" id="A0A378TTA6"/>
<evidence type="ECO:0000256" key="6">
    <source>
        <dbReference type="SAM" id="Phobius"/>
    </source>
</evidence>
<reference evidence="7 8" key="1">
    <citation type="submission" date="2018-06" db="EMBL/GenBank/DDBJ databases">
        <authorList>
            <consortium name="Pathogen Informatics"/>
            <person name="Doyle S."/>
        </authorList>
    </citation>
    <scope>NUCLEOTIDE SEQUENCE [LARGE SCALE GENOMIC DNA]</scope>
    <source>
        <strain evidence="7 8">NCTC10359</strain>
    </source>
</reference>
<evidence type="ECO:0000256" key="4">
    <source>
        <dbReference type="ARBA" id="ARBA00022989"/>
    </source>
</evidence>
<dbReference type="Proteomes" id="UP000254437">
    <property type="component" value="Unassembled WGS sequence"/>
</dbReference>
<gene>
    <name evidence="7" type="primary">leuE_2</name>
    <name evidence="7" type="ORF">NCTC10359_02430</name>
</gene>
<dbReference type="GO" id="GO:0006865">
    <property type="term" value="P:amino acid transport"/>
    <property type="evidence" value="ECO:0007669"/>
    <property type="project" value="InterPro"/>
</dbReference>
<keyword evidence="5 6" id="KW-0472">Membrane</keyword>
<evidence type="ECO:0000256" key="1">
    <source>
        <dbReference type="ARBA" id="ARBA00004651"/>
    </source>
</evidence>
<keyword evidence="4 6" id="KW-1133">Transmembrane helix</keyword>
<evidence type="ECO:0000313" key="7">
    <source>
        <dbReference type="EMBL" id="STZ63986.1"/>
    </source>
</evidence>
<name>A0A378TTA6_MORLA</name>
<organism evidence="7 8">
    <name type="scientific">Moraxella lacunata</name>
    <dbReference type="NCBI Taxonomy" id="477"/>
    <lineage>
        <taxon>Bacteria</taxon>
        <taxon>Pseudomonadati</taxon>
        <taxon>Pseudomonadota</taxon>
        <taxon>Gammaproteobacteria</taxon>
        <taxon>Moraxellales</taxon>
        <taxon>Moraxellaceae</taxon>
        <taxon>Moraxella</taxon>
    </lineage>
</organism>
<feature type="transmembrane region" description="Helical" evidence="6">
    <location>
        <begin position="35"/>
        <end position="60"/>
    </location>
</feature>
<proteinExistence type="predicted"/>
<dbReference type="GO" id="GO:0005886">
    <property type="term" value="C:plasma membrane"/>
    <property type="evidence" value="ECO:0007669"/>
    <property type="project" value="UniProtKB-SubCell"/>
</dbReference>
<feature type="transmembrane region" description="Helical" evidence="6">
    <location>
        <begin position="72"/>
        <end position="94"/>
    </location>
</feature>
<evidence type="ECO:0000256" key="3">
    <source>
        <dbReference type="ARBA" id="ARBA00022692"/>
    </source>
</evidence>